<dbReference type="InterPro" id="IPR027417">
    <property type="entry name" value="P-loop_NTPase"/>
</dbReference>
<dbReference type="InterPro" id="IPR051641">
    <property type="entry name" value="RGK_GTP-binding_reg"/>
</dbReference>
<comment type="caution">
    <text evidence="3">The sequence shown here is derived from an EMBL/GenBank/DDBJ whole genome shotgun (WGS) entry which is preliminary data.</text>
</comment>
<evidence type="ECO:0000313" key="3">
    <source>
        <dbReference type="EMBL" id="KAK3930391.1"/>
    </source>
</evidence>
<dbReference type="Proteomes" id="UP001219518">
    <property type="component" value="Unassembled WGS sequence"/>
</dbReference>
<dbReference type="PRINTS" id="PR00449">
    <property type="entry name" value="RASTRNSFRMNG"/>
</dbReference>
<dbReference type="Gene3D" id="3.40.50.300">
    <property type="entry name" value="P-loop containing nucleotide triphosphate hydrolases"/>
    <property type="match status" value="1"/>
</dbReference>
<dbReference type="GO" id="GO:0005886">
    <property type="term" value="C:plasma membrane"/>
    <property type="evidence" value="ECO:0007669"/>
    <property type="project" value="TreeGrafter"/>
</dbReference>
<accession>A0AAE1I1F8</accession>
<dbReference type="InterPro" id="IPR001806">
    <property type="entry name" value="Small_GTPase"/>
</dbReference>
<evidence type="ECO:0000313" key="4">
    <source>
        <dbReference type="Proteomes" id="UP001219518"/>
    </source>
</evidence>
<dbReference type="PANTHER" id="PTHR45775:SF6">
    <property type="entry name" value="RAD, GEM_KIR FAMILY MEMBER 2, ISOFORM C"/>
    <property type="match status" value="1"/>
</dbReference>
<dbReference type="PANTHER" id="PTHR45775">
    <property type="entry name" value="RAD, GEM/KIR FAMILY MEMBER 2, ISOFORM C"/>
    <property type="match status" value="1"/>
</dbReference>
<dbReference type="SUPFAM" id="SSF52540">
    <property type="entry name" value="P-loop containing nucleoside triphosphate hydrolases"/>
    <property type="match status" value="1"/>
</dbReference>
<gene>
    <name evidence="3" type="ORF">KUF71_005125</name>
</gene>
<dbReference type="GO" id="GO:0003924">
    <property type="term" value="F:GTPase activity"/>
    <property type="evidence" value="ECO:0007669"/>
    <property type="project" value="InterPro"/>
</dbReference>
<protein>
    <submittedName>
        <fullName evidence="3">Ras-related protein Rab-25</fullName>
    </submittedName>
</protein>
<reference evidence="3" key="2">
    <citation type="journal article" date="2023" name="BMC Genomics">
        <title>Pest status, molecular evolution, and epigenetic factors derived from the genome assembly of Frankliniella fusca, a thysanopteran phytovirus vector.</title>
        <authorList>
            <person name="Catto M.A."/>
            <person name="Labadie P.E."/>
            <person name="Jacobson A.L."/>
            <person name="Kennedy G.G."/>
            <person name="Srinivasan R."/>
            <person name="Hunt B.G."/>
        </authorList>
    </citation>
    <scope>NUCLEOTIDE SEQUENCE</scope>
    <source>
        <strain evidence="3">PL_HMW_Pooled</strain>
    </source>
</reference>
<dbReference type="GO" id="GO:0005246">
    <property type="term" value="F:calcium channel regulator activity"/>
    <property type="evidence" value="ECO:0007669"/>
    <property type="project" value="TreeGrafter"/>
</dbReference>
<evidence type="ECO:0000256" key="1">
    <source>
        <dbReference type="ARBA" id="ARBA00008846"/>
    </source>
</evidence>
<sequence>MFVEDLECMPNLAILLSCSRASGLSGERSPFEGSCCGSSYNNVSSDTPSQEEQISKFRVVLLGESGVGKTALMSQFMTSEYIHTYDASLDDEFGEKSVSVSMEDEESEMWFIDHPACEMSVSVASCPALQACRKDPVDTVFIQH</sequence>
<proteinExistence type="inferred from homology"/>
<comment type="similarity">
    <text evidence="1">Belongs to the small GTPase superfamily. RGK family.</text>
</comment>
<evidence type="ECO:0000256" key="2">
    <source>
        <dbReference type="ARBA" id="ARBA00022553"/>
    </source>
</evidence>
<dbReference type="EMBL" id="JAHWGI010001411">
    <property type="protein sequence ID" value="KAK3930391.1"/>
    <property type="molecule type" value="Genomic_DNA"/>
</dbReference>
<name>A0AAE1I1F8_9NEOP</name>
<dbReference type="AlphaFoldDB" id="A0AAE1I1F8"/>
<dbReference type="GO" id="GO:0005525">
    <property type="term" value="F:GTP binding"/>
    <property type="evidence" value="ECO:0007669"/>
    <property type="project" value="InterPro"/>
</dbReference>
<organism evidence="3 4">
    <name type="scientific">Frankliniella fusca</name>
    <dbReference type="NCBI Taxonomy" id="407009"/>
    <lineage>
        <taxon>Eukaryota</taxon>
        <taxon>Metazoa</taxon>
        <taxon>Ecdysozoa</taxon>
        <taxon>Arthropoda</taxon>
        <taxon>Hexapoda</taxon>
        <taxon>Insecta</taxon>
        <taxon>Pterygota</taxon>
        <taxon>Neoptera</taxon>
        <taxon>Paraneoptera</taxon>
        <taxon>Thysanoptera</taxon>
        <taxon>Terebrantia</taxon>
        <taxon>Thripoidea</taxon>
        <taxon>Thripidae</taxon>
        <taxon>Frankliniella</taxon>
    </lineage>
</organism>
<keyword evidence="2" id="KW-0597">Phosphoprotein</keyword>
<keyword evidence="4" id="KW-1185">Reference proteome</keyword>
<reference evidence="3" key="1">
    <citation type="submission" date="2021-07" db="EMBL/GenBank/DDBJ databases">
        <authorList>
            <person name="Catto M.A."/>
            <person name="Jacobson A."/>
            <person name="Kennedy G."/>
            <person name="Labadie P."/>
            <person name="Hunt B.G."/>
            <person name="Srinivasan R."/>
        </authorList>
    </citation>
    <scope>NUCLEOTIDE SEQUENCE</scope>
    <source>
        <strain evidence="3">PL_HMW_Pooled</strain>
        <tissue evidence="3">Head</tissue>
    </source>
</reference>
<dbReference type="Pfam" id="PF00071">
    <property type="entry name" value="Ras"/>
    <property type="match status" value="1"/>
</dbReference>